<organism evidence="2 3">
    <name type="scientific">Rhodofomes roseus</name>
    <dbReference type="NCBI Taxonomy" id="34475"/>
    <lineage>
        <taxon>Eukaryota</taxon>
        <taxon>Fungi</taxon>
        <taxon>Dikarya</taxon>
        <taxon>Basidiomycota</taxon>
        <taxon>Agaricomycotina</taxon>
        <taxon>Agaricomycetes</taxon>
        <taxon>Polyporales</taxon>
        <taxon>Rhodofomes</taxon>
    </lineage>
</organism>
<evidence type="ECO:0000313" key="3">
    <source>
        <dbReference type="Proteomes" id="UP000298390"/>
    </source>
</evidence>
<evidence type="ECO:0000256" key="1">
    <source>
        <dbReference type="SAM" id="MobiDB-lite"/>
    </source>
</evidence>
<evidence type="ECO:0000313" key="2">
    <source>
        <dbReference type="EMBL" id="TFY53503.1"/>
    </source>
</evidence>
<accession>A0A4Y9XVR2</accession>
<feature type="region of interest" description="Disordered" evidence="1">
    <location>
        <begin position="64"/>
        <end position="107"/>
    </location>
</feature>
<sequence>MEQPYLRAGGTERGILVVRLRSMGRGERSRLGGRQFAADGISIDNLDETGEQLLETEATFVRNTWENDPSTGSSASGAHSLTSLPSTESTSTRTSSGPSLRSRRHTASSLSLHGMALPLDQTYDLAIYILRADHEGRLPRVDSSGTEALERELLESNDVALTESQTHDLALYVLDSCDEVYD</sequence>
<reference evidence="2 3" key="1">
    <citation type="submission" date="2019-01" db="EMBL/GenBank/DDBJ databases">
        <title>Genome sequencing of the rare red list fungi Fomitopsis rosea.</title>
        <authorList>
            <person name="Buettner E."/>
            <person name="Kellner H."/>
        </authorList>
    </citation>
    <scope>NUCLEOTIDE SEQUENCE [LARGE SCALE GENOMIC DNA]</scope>
    <source>
        <strain evidence="2 3">DSM 105464</strain>
    </source>
</reference>
<feature type="compositionally biased region" description="Low complexity" evidence="1">
    <location>
        <begin position="80"/>
        <end position="100"/>
    </location>
</feature>
<dbReference type="Proteomes" id="UP000298390">
    <property type="component" value="Unassembled WGS sequence"/>
</dbReference>
<name>A0A4Y9XVR2_9APHY</name>
<feature type="compositionally biased region" description="Polar residues" evidence="1">
    <location>
        <begin position="64"/>
        <end position="79"/>
    </location>
</feature>
<proteinExistence type="predicted"/>
<comment type="caution">
    <text evidence="2">The sequence shown here is derived from an EMBL/GenBank/DDBJ whole genome shotgun (WGS) entry which is preliminary data.</text>
</comment>
<dbReference type="AlphaFoldDB" id="A0A4Y9XVR2"/>
<gene>
    <name evidence="2" type="ORF">EVJ58_g9422</name>
</gene>
<dbReference type="EMBL" id="SEKV01000813">
    <property type="protein sequence ID" value="TFY53503.1"/>
    <property type="molecule type" value="Genomic_DNA"/>
</dbReference>
<protein>
    <submittedName>
        <fullName evidence="2">Uncharacterized protein</fullName>
    </submittedName>
</protein>